<dbReference type="AlphaFoldDB" id="A0A5E4UKR1"/>
<keyword evidence="2" id="KW-1185">Reference proteome</keyword>
<dbReference type="RefSeq" id="WP_150683966.1">
    <property type="nucleotide sequence ID" value="NZ_CABPSI010000002.1"/>
</dbReference>
<evidence type="ECO:0000313" key="2">
    <source>
        <dbReference type="Proteomes" id="UP000333828"/>
    </source>
</evidence>
<proteinExistence type="predicted"/>
<dbReference type="EMBL" id="CABPSI010000002">
    <property type="protein sequence ID" value="VVE00547.1"/>
    <property type="molecule type" value="Genomic_DNA"/>
</dbReference>
<organism evidence="1 2">
    <name type="scientific">Pandoraea iniqua</name>
    <dbReference type="NCBI Taxonomy" id="2508288"/>
    <lineage>
        <taxon>Bacteria</taxon>
        <taxon>Pseudomonadati</taxon>
        <taxon>Pseudomonadota</taxon>
        <taxon>Betaproteobacteria</taxon>
        <taxon>Burkholderiales</taxon>
        <taxon>Burkholderiaceae</taxon>
        <taxon>Pandoraea</taxon>
    </lineage>
</organism>
<dbReference type="Proteomes" id="UP000333828">
    <property type="component" value="Unassembled WGS sequence"/>
</dbReference>
<name>A0A5E4UKR1_9BURK</name>
<reference evidence="1 2" key="1">
    <citation type="submission" date="2019-08" db="EMBL/GenBank/DDBJ databases">
        <authorList>
            <person name="Peeters C."/>
        </authorList>
    </citation>
    <scope>NUCLEOTIDE SEQUENCE [LARGE SCALE GENOMIC DNA]</scope>
    <source>
        <strain evidence="1 2">LMG 31115</strain>
    </source>
</reference>
<evidence type="ECO:0000313" key="1">
    <source>
        <dbReference type="EMBL" id="VVE00547.1"/>
    </source>
</evidence>
<gene>
    <name evidence="1" type="ORF">PIN31115_02081</name>
</gene>
<protein>
    <submittedName>
        <fullName evidence="1">Uncharacterized protein</fullName>
    </submittedName>
</protein>
<accession>A0A5E4UKR1</accession>
<sequence length="62" mass="6971">MTAEERIAQLEARLAMAESRIAILERMGRQYAIHHLPHPLPNYPVQPAWPPPGQFPPGTITC</sequence>